<proteinExistence type="predicted"/>
<evidence type="ECO:0000313" key="3">
    <source>
        <dbReference type="EMBL" id="CCI51858.1"/>
    </source>
</evidence>
<feature type="region of interest" description="Disordered" evidence="1">
    <location>
        <begin position="178"/>
        <end position="283"/>
    </location>
</feature>
<organism evidence="3 4">
    <name type="scientific">Nostocoides jenkinsii Ben 74</name>
    <dbReference type="NCBI Taxonomy" id="1193518"/>
    <lineage>
        <taxon>Bacteria</taxon>
        <taxon>Bacillati</taxon>
        <taxon>Actinomycetota</taxon>
        <taxon>Actinomycetes</taxon>
        <taxon>Micrococcales</taxon>
        <taxon>Intrasporangiaceae</taxon>
        <taxon>Nostocoides</taxon>
    </lineage>
</organism>
<comment type="caution">
    <text evidence="3">The sequence shown here is derived from an EMBL/GenBank/DDBJ whole genome shotgun (WGS) entry which is preliminary data.</text>
</comment>
<dbReference type="EMBL" id="CAJC01000034">
    <property type="protein sequence ID" value="CCI51858.1"/>
    <property type="molecule type" value="Genomic_DNA"/>
</dbReference>
<evidence type="ECO:0008006" key="5">
    <source>
        <dbReference type="Google" id="ProtNLM"/>
    </source>
</evidence>
<keyword evidence="2" id="KW-0812">Transmembrane</keyword>
<keyword evidence="2" id="KW-0472">Membrane</keyword>
<keyword evidence="2" id="KW-1133">Transmembrane helix</keyword>
<accession>A0A077MB19</accession>
<dbReference type="Proteomes" id="UP000035720">
    <property type="component" value="Unassembled WGS sequence"/>
</dbReference>
<evidence type="ECO:0000256" key="2">
    <source>
        <dbReference type="SAM" id="Phobius"/>
    </source>
</evidence>
<evidence type="ECO:0000256" key="1">
    <source>
        <dbReference type="SAM" id="MobiDB-lite"/>
    </source>
</evidence>
<sequence length="283" mass="27954">MSQTAVKLERNGAKPALTARTHSQRMLARTRARLGVTGGPERRHLRVIEGGTAAGHAWFATIMLLTLVGGLLLTLLVNTQLAEGTYERSRLVNESSRLTDRQEALTDELDALRAPASLAKQALSLGMVSAASPAFISLSDGRILGVAEAATAEDGFQVITQPAPLAPAPVAGPDVAGAAATGAATGTGATADPPATTDATGQKTAGTDAATTGDAAGTAGTGDATPTDGAATDTTPSDANSADTAAAGTTPTDTTPTDTGTADTGTADTGTADPVTPGDAPTP</sequence>
<evidence type="ECO:0000313" key="4">
    <source>
        <dbReference type="Proteomes" id="UP000035720"/>
    </source>
</evidence>
<gene>
    <name evidence="3" type="ORF">BN13_1290004</name>
</gene>
<name>A0A077MB19_9MICO</name>
<dbReference type="RefSeq" id="WP_048548170.1">
    <property type="nucleotide sequence ID" value="NZ_HF571038.1"/>
</dbReference>
<dbReference type="STRING" id="1193518.BN13_1290004"/>
<dbReference type="AlphaFoldDB" id="A0A077MB19"/>
<reference evidence="3 4" key="1">
    <citation type="journal article" date="2013" name="ISME J.">
        <title>A metabolic model for members of the genus Tetrasphaera involved in enhanced biological phosphorus removal.</title>
        <authorList>
            <person name="Kristiansen R."/>
            <person name="Nguyen H.T.T."/>
            <person name="Saunders A.M."/>
            <person name="Nielsen J.L."/>
            <person name="Wimmer R."/>
            <person name="Le V.Q."/>
            <person name="McIlroy S.J."/>
            <person name="Petrovski S."/>
            <person name="Seviour R.J."/>
            <person name="Calteau A."/>
            <person name="Nielsen K.L."/>
            <person name="Nielsen P.H."/>
        </authorList>
    </citation>
    <scope>NUCLEOTIDE SEQUENCE [LARGE SCALE GENOMIC DNA]</scope>
    <source>
        <strain evidence="3 4">Ben 74</strain>
    </source>
</reference>
<feature type="transmembrane region" description="Helical" evidence="2">
    <location>
        <begin position="57"/>
        <end position="78"/>
    </location>
</feature>
<keyword evidence="4" id="KW-1185">Reference proteome</keyword>
<feature type="compositionally biased region" description="Low complexity" evidence="1">
    <location>
        <begin position="178"/>
        <end position="277"/>
    </location>
</feature>
<protein>
    <recommendedName>
        <fullName evidence="5">Cell division protein FtsL</fullName>
    </recommendedName>
</protein>
<dbReference type="OrthoDB" id="3403609at2"/>